<dbReference type="AlphaFoldDB" id="A0A382L683"/>
<proteinExistence type="predicted"/>
<dbReference type="EMBL" id="UINC01084557">
    <property type="protein sequence ID" value="SVC31315.1"/>
    <property type="molecule type" value="Genomic_DNA"/>
</dbReference>
<evidence type="ECO:0000313" key="1">
    <source>
        <dbReference type="EMBL" id="SVC31315.1"/>
    </source>
</evidence>
<gene>
    <name evidence="1" type="ORF">METZ01_LOCUS284169</name>
</gene>
<protein>
    <submittedName>
        <fullName evidence="1">Uncharacterized protein</fullName>
    </submittedName>
</protein>
<name>A0A382L683_9ZZZZ</name>
<sequence>MTTKEKLDMLWKYLALAVVAAGLILFSNMHLEDDDEHIFIGVNDGDHTSASFGKTMDVRVEKEVTDGDTTLNVTVNGKPVDASNFEETGEGIKWVTEEGEVHVITTGHGKFEGGSGKMEMWIDENKEDGKKQKKVIINKMKKKKH</sequence>
<organism evidence="1">
    <name type="scientific">marine metagenome</name>
    <dbReference type="NCBI Taxonomy" id="408172"/>
    <lineage>
        <taxon>unclassified sequences</taxon>
        <taxon>metagenomes</taxon>
        <taxon>ecological metagenomes</taxon>
    </lineage>
</organism>
<accession>A0A382L683</accession>
<reference evidence="1" key="1">
    <citation type="submission" date="2018-05" db="EMBL/GenBank/DDBJ databases">
        <authorList>
            <person name="Lanie J.A."/>
            <person name="Ng W.-L."/>
            <person name="Kazmierczak K.M."/>
            <person name="Andrzejewski T.M."/>
            <person name="Davidsen T.M."/>
            <person name="Wayne K.J."/>
            <person name="Tettelin H."/>
            <person name="Glass J.I."/>
            <person name="Rusch D."/>
            <person name="Podicherti R."/>
            <person name="Tsui H.-C.T."/>
            <person name="Winkler M.E."/>
        </authorList>
    </citation>
    <scope>NUCLEOTIDE SEQUENCE</scope>
</reference>